<protein>
    <recommendedName>
        <fullName evidence="3">Phosphate ABC transporter substrate-binding protein</fullName>
    </recommendedName>
</protein>
<comment type="caution">
    <text evidence="1">The sequence shown here is derived from an EMBL/GenBank/DDBJ whole genome shotgun (WGS) entry which is preliminary data.</text>
</comment>
<dbReference type="Proteomes" id="UP000078428">
    <property type="component" value="Unassembled WGS sequence"/>
</dbReference>
<dbReference type="PANTHER" id="PTHR35841">
    <property type="entry name" value="PHOSPHONATES-BINDING PERIPLASMIC PROTEIN"/>
    <property type="match status" value="1"/>
</dbReference>
<dbReference type="AlphaFoldDB" id="A0A178M621"/>
<reference evidence="1 2" key="1">
    <citation type="submission" date="2016-04" db="EMBL/GenBank/DDBJ databases">
        <title>Draft genome sequence of freshwater magnetotactic bacteria Magnetospirillum marisnigri SP-1 and Magnetospirillum moscoviense BB-1.</title>
        <authorList>
            <person name="Koziaeva V."/>
            <person name="Dziuba M.V."/>
            <person name="Ivanov T.M."/>
            <person name="Kuznetsov B."/>
            <person name="Grouzdev D.S."/>
        </authorList>
    </citation>
    <scope>NUCLEOTIDE SEQUENCE [LARGE SCALE GENOMIC DNA]</scope>
    <source>
        <strain evidence="1 2">SP-1</strain>
    </source>
</reference>
<dbReference type="PANTHER" id="PTHR35841:SF1">
    <property type="entry name" value="PHOSPHONATES-BINDING PERIPLASMIC PROTEIN"/>
    <property type="match status" value="1"/>
</dbReference>
<organism evidence="1 2">
    <name type="scientific">Paramagnetospirillum marisnigri</name>
    <dbReference type="NCBI Taxonomy" id="1285242"/>
    <lineage>
        <taxon>Bacteria</taxon>
        <taxon>Pseudomonadati</taxon>
        <taxon>Pseudomonadota</taxon>
        <taxon>Alphaproteobacteria</taxon>
        <taxon>Rhodospirillales</taxon>
        <taxon>Magnetospirillaceae</taxon>
        <taxon>Paramagnetospirillum</taxon>
    </lineage>
</organism>
<dbReference type="SUPFAM" id="SSF53850">
    <property type="entry name" value="Periplasmic binding protein-like II"/>
    <property type="match status" value="1"/>
</dbReference>
<sequence length="287" mass="31041">MTKVYGGRRVGLACLSWLAVLLSFVASSRADEPVLSFGVVPQTASTRLAEQWLPFLDEVGRRAGVRLVFRTAKDIPAFEAALAEGAYDFAYMNPYHYTVFHQKPGYEGVAHEVGRRLTGLIVVRGDSPYQRLEDLRGKPVIFPAPAAFAASILTQAEFARHGIAIAPKYVSSHDSVYLGVLSGHYAAGGGITRTLEALPGDQKAGLRVLSMTRDYTPHPVAVHPRIPAPLAARVVAAMQGLSADETGRRVLDGVAMKGIAAARDADWDDVRGLDISLLRHWLGQVVE</sequence>
<dbReference type="Pfam" id="PF12974">
    <property type="entry name" value="Phosphonate-bd"/>
    <property type="match status" value="1"/>
</dbReference>
<evidence type="ECO:0000313" key="2">
    <source>
        <dbReference type="Proteomes" id="UP000078428"/>
    </source>
</evidence>
<dbReference type="Gene3D" id="3.40.190.10">
    <property type="entry name" value="Periplasmic binding protein-like II"/>
    <property type="match status" value="2"/>
</dbReference>
<evidence type="ECO:0000313" key="1">
    <source>
        <dbReference type="EMBL" id="OAN43018.1"/>
    </source>
</evidence>
<proteinExistence type="predicted"/>
<dbReference type="STRING" id="1285242.A6A04_09995"/>
<dbReference type="EMBL" id="LWQT01000131">
    <property type="protein sequence ID" value="OAN43018.1"/>
    <property type="molecule type" value="Genomic_DNA"/>
</dbReference>
<gene>
    <name evidence="1" type="ORF">A6A04_09995</name>
</gene>
<accession>A0A178M621</accession>
<evidence type="ECO:0008006" key="3">
    <source>
        <dbReference type="Google" id="ProtNLM"/>
    </source>
</evidence>
<dbReference type="RefSeq" id="WP_068496013.1">
    <property type="nucleotide sequence ID" value="NZ_LWQT01000131.1"/>
</dbReference>
<dbReference type="OrthoDB" id="5343002at2"/>
<name>A0A178M621_9PROT</name>
<keyword evidence="2" id="KW-1185">Reference proteome</keyword>